<feature type="compositionally biased region" description="Low complexity" evidence="9">
    <location>
        <begin position="354"/>
        <end position="368"/>
    </location>
</feature>
<evidence type="ECO:0000259" key="11">
    <source>
        <dbReference type="Pfam" id="PF07885"/>
    </source>
</evidence>
<feature type="transmembrane region" description="Helical" evidence="10">
    <location>
        <begin position="149"/>
        <end position="172"/>
    </location>
</feature>
<dbReference type="GO" id="GO:0022841">
    <property type="term" value="F:potassium ion leak channel activity"/>
    <property type="evidence" value="ECO:0007669"/>
    <property type="project" value="TreeGrafter"/>
</dbReference>
<dbReference type="Proteomes" id="UP001445076">
    <property type="component" value="Unassembled WGS sequence"/>
</dbReference>
<dbReference type="GO" id="GO:0030322">
    <property type="term" value="P:stabilization of membrane potential"/>
    <property type="evidence" value="ECO:0007669"/>
    <property type="project" value="TreeGrafter"/>
</dbReference>
<evidence type="ECO:0000256" key="1">
    <source>
        <dbReference type="ARBA" id="ARBA00004141"/>
    </source>
</evidence>
<keyword evidence="3 8" id="KW-0812">Transmembrane</keyword>
<dbReference type="AlphaFoldDB" id="A0AAW0YF13"/>
<keyword evidence="5 8" id="KW-0406">Ion transport</keyword>
<feature type="transmembrane region" description="Helical" evidence="10">
    <location>
        <begin position="192"/>
        <end position="218"/>
    </location>
</feature>
<comment type="similarity">
    <text evidence="8">Belongs to the two pore domain potassium channel (TC 1.A.1.8) family.</text>
</comment>
<dbReference type="PRINTS" id="PR01333">
    <property type="entry name" value="2POREKCHANEL"/>
</dbReference>
<dbReference type="PANTHER" id="PTHR11003:SF338">
    <property type="entry name" value="PROTEIN CBG03693"/>
    <property type="match status" value="1"/>
</dbReference>
<comment type="subcellular location">
    <subcellularLocation>
        <location evidence="1">Membrane</location>
        <topology evidence="1">Multi-pass membrane protein</topology>
    </subcellularLocation>
</comment>
<evidence type="ECO:0000256" key="4">
    <source>
        <dbReference type="ARBA" id="ARBA00022989"/>
    </source>
</evidence>
<feature type="domain" description="Potassium channel" evidence="11">
    <location>
        <begin position="206"/>
        <end position="284"/>
    </location>
</feature>
<keyword evidence="13" id="KW-1185">Reference proteome</keyword>
<evidence type="ECO:0000256" key="9">
    <source>
        <dbReference type="SAM" id="MobiDB-lite"/>
    </source>
</evidence>
<evidence type="ECO:0000256" key="2">
    <source>
        <dbReference type="ARBA" id="ARBA00022448"/>
    </source>
</evidence>
<dbReference type="EMBL" id="JARKIK010000007">
    <property type="protein sequence ID" value="KAK8750406.1"/>
    <property type="molecule type" value="Genomic_DNA"/>
</dbReference>
<reference evidence="12 13" key="1">
    <citation type="journal article" date="2024" name="BMC Genomics">
        <title>Genome assembly of redclaw crayfish (Cherax quadricarinatus) provides insights into its immune adaptation and hypoxia tolerance.</title>
        <authorList>
            <person name="Liu Z."/>
            <person name="Zheng J."/>
            <person name="Li H."/>
            <person name="Fang K."/>
            <person name="Wang S."/>
            <person name="He J."/>
            <person name="Zhou D."/>
            <person name="Weng S."/>
            <person name="Chi M."/>
            <person name="Gu Z."/>
            <person name="He J."/>
            <person name="Li F."/>
            <person name="Wang M."/>
        </authorList>
    </citation>
    <scope>NUCLEOTIDE SEQUENCE [LARGE SCALE GENOMIC DNA]</scope>
    <source>
        <strain evidence="12">ZL_2023a</strain>
    </source>
</reference>
<evidence type="ECO:0000313" key="12">
    <source>
        <dbReference type="EMBL" id="KAK8750406.1"/>
    </source>
</evidence>
<comment type="caution">
    <text evidence="12">The sequence shown here is derived from an EMBL/GenBank/DDBJ whole genome shotgun (WGS) entry which is preliminary data.</text>
</comment>
<dbReference type="InterPro" id="IPR013099">
    <property type="entry name" value="K_chnl_dom"/>
</dbReference>
<dbReference type="Pfam" id="PF07885">
    <property type="entry name" value="Ion_trans_2"/>
    <property type="match status" value="2"/>
</dbReference>
<dbReference type="GO" id="GO:0015271">
    <property type="term" value="F:outward rectifier potassium channel activity"/>
    <property type="evidence" value="ECO:0007669"/>
    <property type="project" value="TreeGrafter"/>
</dbReference>
<evidence type="ECO:0000256" key="7">
    <source>
        <dbReference type="ARBA" id="ARBA00023303"/>
    </source>
</evidence>
<dbReference type="InterPro" id="IPR003280">
    <property type="entry name" value="2pore_dom_K_chnl"/>
</dbReference>
<dbReference type="PANTHER" id="PTHR11003">
    <property type="entry name" value="POTASSIUM CHANNEL, SUBFAMILY K"/>
    <property type="match status" value="1"/>
</dbReference>
<organism evidence="12 13">
    <name type="scientific">Cherax quadricarinatus</name>
    <name type="common">Australian red claw crayfish</name>
    <dbReference type="NCBI Taxonomy" id="27406"/>
    <lineage>
        <taxon>Eukaryota</taxon>
        <taxon>Metazoa</taxon>
        <taxon>Ecdysozoa</taxon>
        <taxon>Arthropoda</taxon>
        <taxon>Crustacea</taxon>
        <taxon>Multicrustacea</taxon>
        <taxon>Malacostraca</taxon>
        <taxon>Eumalacostraca</taxon>
        <taxon>Eucarida</taxon>
        <taxon>Decapoda</taxon>
        <taxon>Pleocyemata</taxon>
        <taxon>Astacidea</taxon>
        <taxon>Parastacoidea</taxon>
        <taxon>Parastacidae</taxon>
        <taxon>Cherax</taxon>
    </lineage>
</organism>
<evidence type="ECO:0000256" key="6">
    <source>
        <dbReference type="ARBA" id="ARBA00023136"/>
    </source>
</evidence>
<feature type="transmembrane region" description="Helical" evidence="10">
    <location>
        <begin position="115"/>
        <end position="137"/>
    </location>
</feature>
<proteinExistence type="inferred from homology"/>
<sequence>MESHQSLVLCAVYTMFLMLGAVLFMFLEHEEVNSIEVSEPPEWARLKELVQQVEPPVDEMELLSLVLWLPKACPAVSNTTIHALVKPGRQDRQITEVERVCPHLHLENVTVEIRYPWSFIDALTFSMTVITTIGYGNKSPSQTAGQVTCILYSLVGIPLTGMLLAWTSEFFGEQLFKLFKSKLDVQKQQSRGVIALATSIYIAIGFVVFIFIPGAVFMALEQWSYIEGIYFAYITLTTIGFGDFVTGRHFEGGTLYVYQICVILWTLIGLGYWVMVANFITKALKSKRLQTSVMRSAEEMRKIMQQMGIKQHDPTFLRQHSKATLNLILQLSNIIAVQGGMENGLVGEQNGDVPSSPGTSSTTGTSSPPLSPMGIPGISALFGTGLSRTTPLSHLMGPMRKELVVTLAKRKRRASSYEQAIDLGDEKPCILEILTTDEGGDHHQKRGVKFHSSNTDLHQLDGINFRSSKSNSSLDSAEFPFEQNSSSVFKPKELTQTTGSRLSLQTQRDRHVTLSPETYAVP</sequence>
<dbReference type="GO" id="GO:0005886">
    <property type="term" value="C:plasma membrane"/>
    <property type="evidence" value="ECO:0007669"/>
    <property type="project" value="TreeGrafter"/>
</dbReference>
<keyword evidence="6 10" id="KW-0472">Membrane</keyword>
<name>A0AAW0YF13_CHEQU</name>
<feature type="compositionally biased region" description="Polar residues" evidence="9">
    <location>
        <begin position="485"/>
        <end position="506"/>
    </location>
</feature>
<feature type="transmembrane region" description="Helical" evidence="10">
    <location>
        <begin position="230"/>
        <end position="250"/>
    </location>
</feature>
<feature type="region of interest" description="Disordered" evidence="9">
    <location>
        <begin position="346"/>
        <end position="374"/>
    </location>
</feature>
<feature type="domain" description="Potassium channel" evidence="11">
    <location>
        <begin position="115"/>
        <end position="171"/>
    </location>
</feature>
<gene>
    <name evidence="12" type="ORF">OTU49_014815</name>
</gene>
<evidence type="ECO:0000313" key="13">
    <source>
        <dbReference type="Proteomes" id="UP001445076"/>
    </source>
</evidence>
<feature type="transmembrane region" description="Helical" evidence="10">
    <location>
        <begin position="7"/>
        <end position="27"/>
    </location>
</feature>
<keyword evidence="7 8" id="KW-0407">Ion channel</keyword>
<keyword evidence="4 10" id="KW-1133">Transmembrane helix</keyword>
<evidence type="ECO:0000256" key="8">
    <source>
        <dbReference type="RuleBase" id="RU003857"/>
    </source>
</evidence>
<dbReference type="SUPFAM" id="SSF81324">
    <property type="entry name" value="Voltage-gated potassium channels"/>
    <property type="match status" value="2"/>
</dbReference>
<dbReference type="Gene3D" id="1.10.287.70">
    <property type="match status" value="1"/>
</dbReference>
<accession>A0AAW0YF13</accession>
<evidence type="ECO:0000256" key="3">
    <source>
        <dbReference type="ARBA" id="ARBA00022692"/>
    </source>
</evidence>
<evidence type="ECO:0000256" key="5">
    <source>
        <dbReference type="ARBA" id="ARBA00023065"/>
    </source>
</evidence>
<feature type="transmembrane region" description="Helical" evidence="10">
    <location>
        <begin position="256"/>
        <end position="280"/>
    </location>
</feature>
<protein>
    <recommendedName>
        <fullName evidence="11">Potassium channel domain-containing protein</fullName>
    </recommendedName>
</protein>
<keyword evidence="2 8" id="KW-0813">Transport</keyword>
<feature type="region of interest" description="Disordered" evidence="9">
    <location>
        <begin position="485"/>
        <end position="522"/>
    </location>
</feature>
<evidence type="ECO:0000256" key="10">
    <source>
        <dbReference type="SAM" id="Phobius"/>
    </source>
</evidence>